<dbReference type="Gene3D" id="2.120.10.80">
    <property type="entry name" value="Kelch-type beta propeller"/>
    <property type="match status" value="1"/>
</dbReference>
<dbReference type="SUPFAM" id="SSF117281">
    <property type="entry name" value="Kelch motif"/>
    <property type="match status" value="1"/>
</dbReference>
<accession>A0A843TPF8</accession>
<keyword evidence="3" id="KW-1185">Reference proteome</keyword>
<dbReference type="Pfam" id="PF00646">
    <property type="entry name" value="F-box"/>
    <property type="match status" value="1"/>
</dbReference>
<evidence type="ECO:0000259" key="1">
    <source>
        <dbReference type="SMART" id="SM00256"/>
    </source>
</evidence>
<dbReference type="PANTHER" id="PTHR47712:SF3">
    <property type="entry name" value="F-BOX DOMAIN-CONTAINING PROTEIN"/>
    <property type="match status" value="1"/>
</dbReference>
<protein>
    <recommendedName>
        <fullName evidence="1">F-box domain-containing protein</fullName>
    </recommendedName>
</protein>
<proteinExistence type="predicted"/>
<comment type="caution">
    <text evidence="2">The sequence shown here is derived from an EMBL/GenBank/DDBJ whole genome shotgun (WGS) entry which is preliminary data.</text>
</comment>
<dbReference type="Proteomes" id="UP000652761">
    <property type="component" value="Unassembled WGS sequence"/>
</dbReference>
<feature type="domain" description="F-box" evidence="1">
    <location>
        <begin position="28"/>
        <end position="68"/>
    </location>
</feature>
<reference evidence="2" key="1">
    <citation type="submission" date="2017-07" db="EMBL/GenBank/DDBJ databases">
        <title>Taro Niue Genome Assembly and Annotation.</title>
        <authorList>
            <person name="Atibalentja N."/>
            <person name="Keating K."/>
            <person name="Fields C.J."/>
        </authorList>
    </citation>
    <scope>NUCLEOTIDE SEQUENCE</scope>
    <source>
        <strain evidence="2">Niue_2</strain>
        <tissue evidence="2">Leaf</tissue>
    </source>
</reference>
<dbReference type="InterPro" id="IPR036047">
    <property type="entry name" value="F-box-like_dom_sf"/>
</dbReference>
<dbReference type="Gene3D" id="1.20.1280.50">
    <property type="match status" value="1"/>
</dbReference>
<dbReference type="AlphaFoldDB" id="A0A843TPF8"/>
<name>A0A843TPF8_COLES</name>
<dbReference type="OrthoDB" id="1882349at2759"/>
<evidence type="ECO:0000313" key="2">
    <source>
        <dbReference type="EMBL" id="MQL71323.1"/>
    </source>
</evidence>
<dbReference type="SMART" id="SM00256">
    <property type="entry name" value="FBOX"/>
    <property type="match status" value="1"/>
</dbReference>
<evidence type="ECO:0000313" key="3">
    <source>
        <dbReference type="Proteomes" id="UP000652761"/>
    </source>
</evidence>
<dbReference type="PANTHER" id="PTHR47712">
    <property type="entry name" value="OS09G0555300 PROTEIN"/>
    <property type="match status" value="1"/>
</dbReference>
<dbReference type="InterPro" id="IPR015915">
    <property type="entry name" value="Kelch-typ_b-propeller"/>
</dbReference>
<organism evidence="2 3">
    <name type="scientific">Colocasia esculenta</name>
    <name type="common">Wild taro</name>
    <name type="synonym">Arum esculentum</name>
    <dbReference type="NCBI Taxonomy" id="4460"/>
    <lineage>
        <taxon>Eukaryota</taxon>
        <taxon>Viridiplantae</taxon>
        <taxon>Streptophyta</taxon>
        <taxon>Embryophyta</taxon>
        <taxon>Tracheophyta</taxon>
        <taxon>Spermatophyta</taxon>
        <taxon>Magnoliopsida</taxon>
        <taxon>Liliopsida</taxon>
        <taxon>Araceae</taxon>
        <taxon>Aroideae</taxon>
        <taxon>Colocasieae</taxon>
        <taxon>Colocasia</taxon>
    </lineage>
</organism>
<gene>
    <name evidence="2" type="ORF">Taro_003638</name>
</gene>
<sequence>MEMTRAASRAPSTTPAGDPARACLWTRLGTDLTELILSLLPLRSIVRAGAVCKFWRSIVDHPAFASRVAATAPARMPWFFLYGQNNVHLRRNQAFAFDPAAGEWVHLPPIYLSEGDGPHRHPDECFVGSGGFIFATSAATRTSFCYAPLLRGGGSAADPWRETPPLHFSRRNPVVGVIGCGGPGAGARFIVAGGVRLVGGLVDIEDQLAVEIYDPAAPGGWQLCPPLPPEFRGSPRPWSGGESFYVFGIYSGLLARFDLSGRAWSGVRTLRPPRVSFSFLVACGEQLVLAGLRGGDNPPSLVLWRVADGVEEGWRELGQMPEGMLAVMFEGEEEERFASLRCVGVDGLLYVFNEAHHRGYPACVCEVGGGDRCNWKELPPLPGPVNRFHRVIAFCSAVPLDSVIGRGDGDGSSC</sequence>
<dbReference type="SUPFAM" id="SSF81383">
    <property type="entry name" value="F-box domain"/>
    <property type="match status" value="1"/>
</dbReference>
<dbReference type="InterPro" id="IPR001810">
    <property type="entry name" value="F-box_dom"/>
</dbReference>
<dbReference type="EMBL" id="NMUH01000094">
    <property type="protein sequence ID" value="MQL71323.1"/>
    <property type="molecule type" value="Genomic_DNA"/>
</dbReference>